<comment type="caution">
    <text evidence="2">The sequence shown here is derived from an EMBL/GenBank/DDBJ whole genome shotgun (WGS) entry which is preliminary data.</text>
</comment>
<evidence type="ECO:0000313" key="2">
    <source>
        <dbReference type="EMBL" id="GBN22960.1"/>
    </source>
</evidence>
<proteinExistence type="predicted"/>
<feature type="compositionally biased region" description="Polar residues" evidence="1">
    <location>
        <begin position="94"/>
        <end position="110"/>
    </location>
</feature>
<reference evidence="2 3" key="1">
    <citation type="journal article" date="2019" name="Sci. Rep.">
        <title>Orb-weaving spider Araneus ventricosus genome elucidates the spidroin gene catalogue.</title>
        <authorList>
            <person name="Kono N."/>
            <person name="Nakamura H."/>
            <person name="Ohtoshi R."/>
            <person name="Moran D.A.P."/>
            <person name="Shinohara A."/>
            <person name="Yoshida Y."/>
            <person name="Fujiwara M."/>
            <person name="Mori M."/>
            <person name="Tomita M."/>
            <person name="Arakawa K."/>
        </authorList>
    </citation>
    <scope>NUCLEOTIDE SEQUENCE [LARGE SCALE GENOMIC DNA]</scope>
</reference>
<name>A0A4Y2M9B2_ARAVE</name>
<keyword evidence="3" id="KW-1185">Reference proteome</keyword>
<evidence type="ECO:0000256" key="1">
    <source>
        <dbReference type="SAM" id="MobiDB-lite"/>
    </source>
</evidence>
<evidence type="ECO:0000313" key="3">
    <source>
        <dbReference type="Proteomes" id="UP000499080"/>
    </source>
</evidence>
<feature type="region of interest" description="Disordered" evidence="1">
    <location>
        <begin position="84"/>
        <end position="110"/>
    </location>
</feature>
<dbReference type="AlphaFoldDB" id="A0A4Y2M9B2"/>
<dbReference type="OrthoDB" id="6437277at2759"/>
<accession>A0A4Y2M9B2</accession>
<organism evidence="2 3">
    <name type="scientific">Araneus ventricosus</name>
    <name type="common">Orbweaver spider</name>
    <name type="synonym">Epeira ventricosa</name>
    <dbReference type="NCBI Taxonomy" id="182803"/>
    <lineage>
        <taxon>Eukaryota</taxon>
        <taxon>Metazoa</taxon>
        <taxon>Ecdysozoa</taxon>
        <taxon>Arthropoda</taxon>
        <taxon>Chelicerata</taxon>
        <taxon>Arachnida</taxon>
        <taxon>Araneae</taxon>
        <taxon>Araneomorphae</taxon>
        <taxon>Entelegynae</taxon>
        <taxon>Araneoidea</taxon>
        <taxon>Araneidae</taxon>
        <taxon>Araneus</taxon>
    </lineage>
</organism>
<protein>
    <submittedName>
        <fullName evidence="2">Uncharacterized protein</fullName>
    </submittedName>
</protein>
<dbReference type="EMBL" id="BGPR01006925">
    <property type="protein sequence ID" value="GBN22960.1"/>
    <property type="molecule type" value="Genomic_DNA"/>
</dbReference>
<sequence>MINIVFFEYEQKRPFSVTRNTDVPSSLPFPKRFLKQLLQLSFSRWQEKAGWDNGDSGRSVLQHYTENIKGKQLHWSRECIEYATGHGPFPPTPQGIQSGSHSQTTADVEK</sequence>
<gene>
    <name evidence="2" type="ORF">AVEN_220743_1</name>
</gene>
<dbReference type="Proteomes" id="UP000499080">
    <property type="component" value="Unassembled WGS sequence"/>
</dbReference>